<gene>
    <name evidence="1" type="ORF">ACFSOY_12890</name>
</gene>
<sequence length="256" mass="28260">MTSNLFINNVKRLVQMHAEGLLGGEVMPEDALLGVVPTDEMANVLTLGMSLNYQRNSYTLWQSIAQAYLDDRSRWIFHPHAASSSDLGDLRNTLLQYRVALQPNRHPDIWQRVAKGIAQSSPSGDVLGMIAAVQSDIATLKSIMQGTRKSEFPYLSGPKIFNYWLYVMESYAGVGWKSRELITVAPDTHILKATVKLGLCTSDVLSGTADDRQAVAEAWERALTGSGLAPIDVHTPLWLWSRAGFPALSGTEEMVR</sequence>
<evidence type="ECO:0000313" key="1">
    <source>
        <dbReference type="EMBL" id="MFD2170880.1"/>
    </source>
</evidence>
<organism evidence="1 2">
    <name type="scientific">Tumebacillus lipolyticus</name>
    <dbReference type="NCBI Taxonomy" id="1280370"/>
    <lineage>
        <taxon>Bacteria</taxon>
        <taxon>Bacillati</taxon>
        <taxon>Bacillota</taxon>
        <taxon>Bacilli</taxon>
        <taxon>Bacillales</taxon>
        <taxon>Alicyclobacillaceae</taxon>
        <taxon>Tumebacillus</taxon>
    </lineage>
</organism>
<accession>A0ABW4ZZ86</accession>
<reference evidence="2" key="1">
    <citation type="journal article" date="2019" name="Int. J. Syst. Evol. Microbiol.">
        <title>The Global Catalogue of Microorganisms (GCM) 10K type strain sequencing project: providing services to taxonomists for standard genome sequencing and annotation.</title>
        <authorList>
            <consortium name="The Broad Institute Genomics Platform"/>
            <consortium name="The Broad Institute Genome Sequencing Center for Infectious Disease"/>
            <person name="Wu L."/>
            <person name="Ma J."/>
        </authorList>
    </citation>
    <scope>NUCLEOTIDE SEQUENCE [LARGE SCALE GENOMIC DNA]</scope>
    <source>
        <strain evidence="2">CGMCC 1.13574</strain>
    </source>
</reference>
<proteinExistence type="predicted"/>
<evidence type="ECO:0000313" key="2">
    <source>
        <dbReference type="Proteomes" id="UP001597343"/>
    </source>
</evidence>
<name>A0ABW4ZZ86_9BACL</name>
<keyword evidence="2" id="KW-1185">Reference proteome</keyword>
<dbReference type="RefSeq" id="WP_386047244.1">
    <property type="nucleotide sequence ID" value="NZ_JBHUIO010000008.1"/>
</dbReference>
<protein>
    <submittedName>
        <fullName evidence="1">Uncharacterized protein</fullName>
    </submittedName>
</protein>
<dbReference type="EMBL" id="JBHUIO010000008">
    <property type="protein sequence ID" value="MFD2170880.1"/>
    <property type="molecule type" value="Genomic_DNA"/>
</dbReference>
<dbReference type="Proteomes" id="UP001597343">
    <property type="component" value="Unassembled WGS sequence"/>
</dbReference>
<comment type="caution">
    <text evidence="1">The sequence shown here is derived from an EMBL/GenBank/DDBJ whole genome shotgun (WGS) entry which is preliminary data.</text>
</comment>